<reference evidence="1" key="1">
    <citation type="submission" date="2018-05" db="EMBL/GenBank/DDBJ databases">
        <title>Draft genome of Mucuna pruriens seed.</title>
        <authorList>
            <person name="Nnadi N.E."/>
            <person name="Vos R."/>
            <person name="Hasami M.H."/>
            <person name="Devisetty U.K."/>
            <person name="Aguiy J.C."/>
        </authorList>
    </citation>
    <scope>NUCLEOTIDE SEQUENCE [LARGE SCALE GENOMIC DNA]</scope>
    <source>
        <strain evidence="1">JCA_2017</strain>
    </source>
</reference>
<gene>
    <name evidence="1" type="ORF">CR513_00534</name>
</gene>
<name>A0A371IHI4_MUCPR</name>
<dbReference type="Proteomes" id="UP000257109">
    <property type="component" value="Unassembled WGS sequence"/>
</dbReference>
<dbReference type="AlphaFoldDB" id="A0A371IHI4"/>
<dbReference type="OrthoDB" id="1422241at2759"/>
<proteinExistence type="predicted"/>
<accession>A0A371IHI4</accession>
<protein>
    <recommendedName>
        <fullName evidence="3">Retrotransposon gag domain-containing protein</fullName>
    </recommendedName>
</protein>
<evidence type="ECO:0000313" key="1">
    <source>
        <dbReference type="EMBL" id="RDY14425.1"/>
    </source>
</evidence>
<evidence type="ECO:0008006" key="3">
    <source>
        <dbReference type="Google" id="ProtNLM"/>
    </source>
</evidence>
<keyword evidence="2" id="KW-1185">Reference proteome</keyword>
<organism evidence="1 2">
    <name type="scientific">Mucuna pruriens</name>
    <name type="common">Velvet bean</name>
    <name type="synonym">Dolichos pruriens</name>
    <dbReference type="NCBI Taxonomy" id="157652"/>
    <lineage>
        <taxon>Eukaryota</taxon>
        <taxon>Viridiplantae</taxon>
        <taxon>Streptophyta</taxon>
        <taxon>Embryophyta</taxon>
        <taxon>Tracheophyta</taxon>
        <taxon>Spermatophyta</taxon>
        <taxon>Magnoliopsida</taxon>
        <taxon>eudicotyledons</taxon>
        <taxon>Gunneridae</taxon>
        <taxon>Pentapetalae</taxon>
        <taxon>rosids</taxon>
        <taxon>fabids</taxon>
        <taxon>Fabales</taxon>
        <taxon>Fabaceae</taxon>
        <taxon>Papilionoideae</taxon>
        <taxon>50 kb inversion clade</taxon>
        <taxon>NPAAA clade</taxon>
        <taxon>indigoferoid/millettioid clade</taxon>
        <taxon>Phaseoleae</taxon>
        <taxon>Mucuna</taxon>
    </lineage>
</organism>
<comment type="caution">
    <text evidence="1">The sequence shown here is derived from an EMBL/GenBank/DDBJ whole genome shotgun (WGS) entry which is preliminary data.</text>
</comment>
<dbReference type="EMBL" id="QJKJ01000076">
    <property type="protein sequence ID" value="RDY14425.1"/>
    <property type="molecule type" value="Genomic_DNA"/>
</dbReference>
<evidence type="ECO:0000313" key="2">
    <source>
        <dbReference type="Proteomes" id="UP000257109"/>
    </source>
</evidence>
<feature type="non-terminal residue" evidence="1">
    <location>
        <position position="1"/>
    </location>
</feature>
<sequence length="69" mass="7934">MVHPISAIGADLIVRIEFHGLAGEDPHKYLKEFHVVYSTMRLQGIPKDYIKMKAFLFSLDGVAKDWLYL</sequence>